<name>A0ABP6UKJ0_9FLAO</name>
<sequence length="126" mass="14642">MQKEILDRIKLLGGNIDAVTGKSFSEDILSITFDTVLYKKPTDTPWAKAEDEEPIYGIGDFIEKHLATYKENSQALYDKIIDKYYRLTKEGFGQMFWVATLFTLFKEGTDDFIDQEEVDLKESFEF</sequence>
<accession>A0ABP6UKJ0</accession>
<keyword evidence="2" id="KW-1185">Reference proteome</keyword>
<evidence type="ECO:0000313" key="2">
    <source>
        <dbReference type="Proteomes" id="UP001500459"/>
    </source>
</evidence>
<reference evidence="2" key="1">
    <citation type="journal article" date="2019" name="Int. J. Syst. Evol. Microbiol.">
        <title>The Global Catalogue of Microorganisms (GCM) 10K type strain sequencing project: providing services to taxonomists for standard genome sequencing and annotation.</title>
        <authorList>
            <consortium name="The Broad Institute Genomics Platform"/>
            <consortium name="The Broad Institute Genome Sequencing Center for Infectious Disease"/>
            <person name="Wu L."/>
            <person name="Ma J."/>
        </authorList>
    </citation>
    <scope>NUCLEOTIDE SEQUENCE [LARGE SCALE GENOMIC DNA]</scope>
    <source>
        <strain evidence="2">JCM 17106</strain>
    </source>
</reference>
<comment type="caution">
    <text evidence="1">The sequence shown here is derived from an EMBL/GenBank/DDBJ whole genome shotgun (WGS) entry which is preliminary data.</text>
</comment>
<proteinExistence type="predicted"/>
<dbReference type="EMBL" id="BAABCW010000006">
    <property type="protein sequence ID" value="GAA3508301.1"/>
    <property type="molecule type" value="Genomic_DNA"/>
</dbReference>
<protein>
    <submittedName>
        <fullName evidence="1">Uncharacterized protein</fullName>
    </submittedName>
</protein>
<dbReference type="RefSeq" id="WP_344926820.1">
    <property type="nucleotide sequence ID" value="NZ_BAABCW010000006.1"/>
</dbReference>
<gene>
    <name evidence="1" type="ORF">GCM10022393_19060</name>
</gene>
<evidence type="ECO:0000313" key="1">
    <source>
        <dbReference type="EMBL" id="GAA3508301.1"/>
    </source>
</evidence>
<dbReference type="Proteomes" id="UP001500459">
    <property type="component" value="Unassembled WGS sequence"/>
</dbReference>
<organism evidence="1 2">
    <name type="scientific">Aquimarina addita</name>
    <dbReference type="NCBI Taxonomy" id="870485"/>
    <lineage>
        <taxon>Bacteria</taxon>
        <taxon>Pseudomonadati</taxon>
        <taxon>Bacteroidota</taxon>
        <taxon>Flavobacteriia</taxon>
        <taxon>Flavobacteriales</taxon>
        <taxon>Flavobacteriaceae</taxon>
        <taxon>Aquimarina</taxon>
    </lineage>
</organism>